<comment type="caution">
    <text evidence="1">The sequence shown here is derived from an EMBL/GenBank/DDBJ whole genome shotgun (WGS) entry which is preliminary data.</text>
</comment>
<dbReference type="EMBL" id="CM047587">
    <property type="protein sequence ID" value="KAI9907391.1"/>
    <property type="molecule type" value="Genomic_DNA"/>
</dbReference>
<keyword evidence="2" id="KW-1185">Reference proteome</keyword>
<protein>
    <submittedName>
        <fullName evidence="1">Uncharacterized protein</fullName>
    </submittedName>
</protein>
<evidence type="ECO:0000313" key="2">
    <source>
        <dbReference type="Proteomes" id="UP001163321"/>
    </source>
</evidence>
<gene>
    <name evidence="1" type="ORF">PsorP6_004488</name>
</gene>
<dbReference type="Proteomes" id="UP001163321">
    <property type="component" value="Chromosome 8"/>
</dbReference>
<accession>A0ACC0VMS6</accession>
<proteinExistence type="predicted"/>
<sequence>MELMKKVDKAREESAEEKLSDGMDFMASTICCIDDLPKVSYTSEVHRLFKHKETSRLKAVAIARYGTGVKDFVSKSFRKIAEVPRSHLSVSSGYTLARQLKIICSESRMNKGVFRTGWRTKVDGTLSTSGIMSSRETVAGVPAVELSTKLTNCLIHSCLDLAKHSEDTEDTSMVMSIFCGKGTETLVLHN</sequence>
<evidence type="ECO:0000313" key="1">
    <source>
        <dbReference type="EMBL" id="KAI9907391.1"/>
    </source>
</evidence>
<reference evidence="1 2" key="1">
    <citation type="journal article" date="2022" name="bioRxiv">
        <title>The genome of the oomycete Peronosclerospora sorghi, a cosmopolitan pathogen of maize and sorghum, is inflated with dispersed pseudogenes.</title>
        <authorList>
            <person name="Fletcher K."/>
            <person name="Martin F."/>
            <person name="Isakeit T."/>
            <person name="Cavanaugh K."/>
            <person name="Magill C."/>
            <person name="Michelmore R."/>
        </authorList>
    </citation>
    <scope>NUCLEOTIDE SEQUENCE [LARGE SCALE GENOMIC DNA]</scope>
    <source>
        <strain evidence="1">P6</strain>
    </source>
</reference>
<name>A0ACC0VMS6_9STRA</name>
<organism evidence="1 2">
    <name type="scientific">Peronosclerospora sorghi</name>
    <dbReference type="NCBI Taxonomy" id="230839"/>
    <lineage>
        <taxon>Eukaryota</taxon>
        <taxon>Sar</taxon>
        <taxon>Stramenopiles</taxon>
        <taxon>Oomycota</taxon>
        <taxon>Peronosporomycetes</taxon>
        <taxon>Peronosporales</taxon>
        <taxon>Peronosporaceae</taxon>
        <taxon>Peronosclerospora</taxon>
    </lineage>
</organism>